<organism evidence="1 2">
    <name type="scientific">Elysia crispata</name>
    <name type="common">lettuce slug</name>
    <dbReference type="NCBI Taxonomy" id="231223"/>
    <lineage>
        <taxon>Eukaryota</taxon>
        <taxon>Metazoa</taxon>
        <taxon>Spiralia</taxon>
        <taxon>Lophotrochozoa</taxon>
        <taxon>Mollusca</taxon>
        <taxon>Gastropoda</taxon>
        <taxon>Heterobranchia</taxon>
        <taxon>Euthyneura</taxon>
        <taxon>Panpulmonata</taxon>
        <taxon>Sacoglossa</taxon>
        <taxon>Placobranchoidea</taxon>
        <taxon>Plakobranchidae</taxon>
        <taxon>Elysia</taxon>
    </lineage>
</organism>
<dbReference type="Proteomes" id="UP001283361">
    <property type="component" value="Unassembled WGS sequence"/>
</dbReference>
<dbReference type="AlphaFoldDB" id="A0AAE0ZEI6"/>
<proteinExistence type="predicted"/>
<evidence type="ECO:0000313" key="2">
    <source>
        <dbReference type="Proteomes" id="UP001283361"/>
    </source>
</evidence>
<dbReference type="EMBL" id="JAWDGP010004098">
    <property type="protein sequence ID" value="KAK3767853.1"/>
    <property type="molecule type" value="Genomic_DNA"/>
</dbReference>
<name>A0AAE0ZEI6_9GAST</name>
<sequence length="122" mass="13306">MKFPSLGNLFDLPKSQMSRLRTPQVVRLPPMRCGPASWHGNVTAGRLARGQQQLCRIGLTTGLLTGRSVMGTQSDMAQLRRGQALMMFLITDPGLPPPAADAAELDRSTCLRWLLAAFTLTV</sequence>
<accession>A0AAE0ZEI6</accession>
<keyword evidence="2" id="KW-1185">Reference proteome</keyword>
<reference evidence="1" key="1">
    <citation type="journal article" date="2023" name="G3 (Bethesda)">
        <title>A reference genome for the long-term kleptoplast-retaining sea slug Elysia crispata morphotype clarki.</title>
        <authorList>
            <person name="Eastman K.E."/>
            <person name="Pendleton A.L."/>
            <person name="Shaikh M.A."/>
            <person name="Suttiyut T."/>
            <person name="Ogas R."/>
            <person name="Tomko P."/>
            <person name="Gavelis G."/>
            <person name="Widhalm J.R."/>
            <person name="Wisecaver J.H."/>
        </authorList>
    </citation>
    <scope>NUCLEOTIDE SEQUENCE</scope>
    <source>
        <strain evidence="1">ECLA1</strain>
    </source>
</reference>
<protein>
    <submittedName>
        <fullName evidence="1">Uncharacterized protein</fullName>
    </submittedName>
</protein>
<evidence type="ECO:0000313" key="1">
    <source>
        <dbReference type="EMBL" id="KAK3767853.1"/>
    </source>
</evidence>
<comment type="caution">
    <text evidence="1">The sequence shown here is derived from an EMBL/GenBank/DDBJ whole genome shotgun (WGS) entry which is preliminary data.</text>
</comment>
<gene>
    <name evidence="1" type="ORF">RRG08_059185</name>
</gene>